<reference evidence="2 3" key="1">
    <citation type="journal article" date="2016" name="Nat. Commun.">
        <title>Thousands of microbial genomes shed light on interconnected biogeochemical processes in an aquifer system.</title>
        <authorList>
            <person name="Anantharaman K."/>
            <person name="Brown C.T."/>
            <person name="Hug L.A."/>
            <person name="Sharon I."/>
            <person name="Castelle C.J."/>
            <person name="Probst A.J."/>
            <person name="Thomas B.C."/>
            <person name="Singh A."/>
            <person name="Wilkins M.J."/>
            <person name="Karaoz U."/>
            <person name="Brodie E.L."/>
            <person name="Williams K.H."/>
            <person name="Hubbard S.S."/>
            <person name="Banfield J.F."/>
        </authorList>
    </citation>
    <scope>NUCLEOTIDE SEQUENCE [LARGE SCALE GENOMIC DNA]</scope>
</reference>
<organism evidence="2 3">
    <name type="scientific">Candidatus Lambdaproteobacteria bacterium RIFOXYD2_FULL_50_16</name>
    <dbReference type="NCBI Taxonomy" id="1817772"/>
    <lineage>
        <taxon>Bacteria</taxon>
        <taxon>Pseudomonadati</taxon>
        <taxon>Pseudomonadota</taxon>
        <taxon>Candidatus Lambdaproteobacteria</taxon>
    </lineage>
</organism>
<proteinExistence type="inferred from homology"/>
<dbReference type="InterPro" id="IPR001753">
    <property type="entry name" value="Enoyl-CoA_hydra/iso"/>
</dbReference>
<dbReference type="SUPFAM" id="SSF52096">
    <property type="entry name" value="ClpP/crotonase"/>
    <property type="match status" value="1"/>
</dbReference>
<comment type="similarity">
    <text evidence="1">Belongs to the enoyl-CoA hydratase/isomerase family.</text>
</comment>
<dbReference type="InterPro" id="IPR018376">
    <property type="entry name" value="Enoyl-CoA_hyd/isom_CS"/>
</dbReference>
<protein>
    <recommendedName>
        <fullName evidence="4">Enoyl-CoA hydratase</fullName>
    </recommendedName>
</protein>
<comment type="caution">
    <text evidence="2">The sequence shown here is derived from an EMBL/GenBank/DDBJ whole genome shotgun (WGS) entry which is preliminary data.</text>
</comment>
<dbReference type="Proteomes" id="UP000178449">
    <property type="component" value="Unassembled WGS sequence"/>
</dbReference>
<dbReference type="InterPro" id="IPR029045">
    <property type="entry name" value="ClpP/crotonase-like_dom_sf"/>
</dbReference>
<evidence type="ECO:0000313" key="3">
    <source>
        <dbReference type="Proteomes" id="UP000178449"/>
    </source>
</evidence>
<dbReference type="PANTHER" id="PTHR43388:SF1">
    <property type="entry name" value="HYDROGENASE MATURATION FACTOR HOXX"/>
    <property type="match status" value="1"/>
</dbReference>
<dbReference type="AlphaFoldDB" id="A0A1F6G8U8"/>
<dbReference type="GO" id="GO:0003824">
    <property type="term" value="F:catalytic activity"/>
    <property type="evidence" value="ECO:0007669"/>
    <property type="project" value="InterPro"/>
</dbReference>
<dbReference type="Pfam" id="PF00378">
    <property type="entry name" value="ECH_1"/>
    <property type="match status" value="1"/>
</dbReference>
<evidence type="ECO:0000313" key="2">
    <source>
        <dbReference type="EMBL" id="OGG94515.1"/>
    </source>
</evidence>
<gene>
    <name evidence="2" type="ORF">A2527_01530</name>
</gene>
<sequence length="264" mass="29135">MNIETQIKNRVGHLYFEAYNGAMDLAHLERLLEAYQGLANSAEVRLILLWGGEEFFSNGIDLLSIDQRYNPTLLAYRNLKGINRFIEALLTNDKQLLMAGLRGPAAAGGVMLALAADLRYAAPSVVLNPHYVNMGLSGSEYFSLLLPQLVGLGRAQALLLEAAPLSAEQAVRLGLLHETIAPAIFKEELTIRAEFLANHQFEARLATKNLLLGPLRQQMPELVKAELLAMKSLCDQPGFAQARADFINKKPSPSFAQVARRNLR</sequence>
<dbReference type="PROSITE" id="PS00166">
    <property type="entry name" value="ENOYL_COA_HYDRATASE"/>
    <property type="match status" value="1"/>
</dbReference>
<dbReference type="EMBL" id="MFNE01000038">
    <property type="protein sequence ID" value="OGG94515.1"/>
    <property type="molecule type" value="Genomic_DNA"/>
</dbReference>
<evidence type="ECO:0000256" key="1">
    <source>
        <dbReference type="RuleBase" id="RU003707"/>
    </source>
</evidence>
<dbReference type="InterPro" id="IPR047180">
    <property type="entry name" value="HoxX-like"/>
</dbReference>
<dbReference type="PANTHER" id="PTHR43388">
    <property type="entry name" value="HYDROGENASE MATURATION FACTOR HOXX"/>
    <property type="match status" value="1"/>
</dbReference>
<evidence type="ECO:0008006" key="4">
    <source>
        <dbReference type="Google" id="ProtNLM"/>
    </source>
</evidence>
<dbReference type="CDD" id="cd06558">
    <property type="entry name" value="crotonase-like"/>
    <property type="match status" value="1"/>
</dbReference>
<accession>A0A1F6G8U8</accession>
<dbReference type="STRING" id="1817772.A2527_01530"/>
<name>A0A1F6G8U8_9PROT</name>
<dbReference type="Gene3D" id="3.90.226.10">
    <property type="entry name" value="2-enoyl-CoA Hydratase, Chain A, domain 1"/>
    <property type="match status" value="1"/>
</dbReference>